<protein>
    <submittedName>
        <fullName evidence="10">Dolichyl-diphosphooligosaccharide--protein glycosyltransferase subunit 3</fullName>
    </submittedName>
</protein>
<dbReference type="GO" id="GO:0008250">
    <property type="term" value="C:oligosaccharyltransferase complex"/>
    <property type="evidence" value="ECO:0007669"/>
    <property type="project" value="TreeGrafter"/>
</dbReference>
<comment type="similarity">
    <text evidence="3">Belongs to the OST3/OST6 family.</text>
</comment>
<keyword evidence="4 9" id="KW-0812">Transmembrane</keyword>
<evidence type="ECO:0000256" key="7">
    <source>
        <dbReference type="ARBA" id="ARBA00022989"/>
    </source>
</evidence>
<dbReference type="InterPro" id="IPR036249">
    <property type="entry name" value="Thioredoxin-like_sf"/>
</dbReference>
<feature type="transmembrane region" description="Helical" evidence="9">
    <location>
        <begin position="221"/>
        <end position="239"/>
    </location>
</feature>
<comment type="caution">
    <text evidence="10">The sequence shown here is derived from an EMBL/GenBank/DDBJ whole genome shotgun (WGS) entry which is preliminary data.</text>
</comment>
<keyword evidence="7 9" id="KW-1133">Transmembrane helix</keyword>
<dbReference type="InterPro" id="IPR021149">
    <property type="entry name" value="OligosaccharylTrfase_OST3/OST6"/>
</dbReference>
<evidence type="ECO:0000313" key="10">
    <source>
        <dbReference type="EMBL" id="OLL22232.1"/>
    </source>
</evidence>
<dbReference type="GO" id="GO:0016740">
    <property type="term" value="F:transferase activity"/>
    <property type="evidence" value="ECO:0007669"/>
    <property type="project" value="UniProtKB-KW"/>
</dbReference>
<evidence type="ECO:0000313" key="11">
    <source>
        <dbReference type="Proteomes" id="UP000186594"/>
    </source>
</evidence>
<gene>
    <name evidence="10" type="ORF">NEOLI_003170</name>
</gene>
<dbReference type="GO" id="GO:0018279">
    <property type="term" value="P:protein N-linked glycosylation via asparagine"/>
    <property type="evidence" value="ECO:0007669"/>
    <property type="project" value="TreeGrafter"/>
</dbReference>
<feature type="transmembrane region" description="Helical" evidence="9">
    <location>
        <begin position="271"/>
        <end position="290"/>
    </location>
</feature>
<keyword evidence="8 9" id="KW-0472">Membrane</keyword>
<accession>A0A1U7LI57</accession>
<feature type="transmembrane region" description="Helical" evidence="9">
    <location>
        <begin position="191"/>
        <end position="209"/>
    </location>
</feature>
<feature type="transmembrane region" description="Helical" evidence="9">
    <location>
        <begin position="302"/>
        <end position="325"/>
    </location>
</feature>
<dbReference type="Proteomes" id="UP000186594">
    <property type="component" value="Unassembled WGS sequence"/>
</dbReference>
<dbReference type="SUPFAM" id="SSF52833">
    <property type="entry name" value="Thioredoxin-like"/>
    <property type="match status" value="1"/>
</dbReference>
<evidence type="ECO:0000256" key="8">
    <source>
        <dbReference type="ARBA" id="ARBA00023136"/>
    </source>
</evidence>
<dbReference type="OrthoDB" id="67566at2759"/>
<proteinExistence type="inferred from homology"/>
<keyword evidence="10" id="KW-0808">Transferase</keyword>
<evidence type="ECO:0000256" key="4">
    <source>
        <dbReference type="ARBA" id="ARBA00022692"/>
    </source>
</evidence>
<evidence type="ECO:0000256" key="9">
    <source>
        <dbReference type="SAM" id="Phobius"/>
    </source>
</evidence>
<reference evidence="10 11" key="1">
    <citation type="submission" date="2016-04" db="EMBL/GenBank/DDBJ databases">
        <title>Evolutionary innovation and constraint leading to complex multicellularity in the Ascomycota.</title>
        <authorList>
            <person name="Cisse O."/>
            <person name="Nguyen A."/>
            <person name="Hewitt D.A."/>
            <person name="Jedd G."/>
            <person name="Stajich J.E."/>
        </authorList>
    </citation>
    <scope>NUCLEOTIDE SEQUENCE [LARGE SCALE GENOMIC DNA]</scope>
    <source>
        <strain evidence="10 11">DAH-3</strain>
    </source>
</reference>
<dbReference type="EMBL" id="LXFE01003687">
    <property type="protein sequence ID" value="OLL22232.1"/>
    <property type="molecule type" value="Genomic_DNA"/>
</dbReference>
<evidence type="ECO:0000256" key="1">
    <source>
        <dbReference type="ARBA" id="ARBA00002791"/>
    </source>
</evidence>
<keyword evidence="6" id="KW-0256">Endoplasmic reticulum</keyword>
<dbReference type="OMA" id="VLFGMYS"/>
<dbReference type="PANTHER" id="PTHR12692">
    <property type="entry name" value="DOLICHYL-DIPHOSPHOOLIGOSACCHARIDE--PROTEIN GLYCOSYLTRANSFERASE-RELATED"/>
    <property type="match status" value="1"/>
</dbReference>
<comment type="subcellular location">
    <subcellularLocation>
        <location evidence="2">Endoplasmic reticulum membrane</location>
        <topology evidence="2">Multi-pass membrane protein</topology>
    </subcellularLocation>
</comment>
<keyword evidence="11" id="KW-1185">Reference proteome</keyword>
<dbReference type="PANTHER" id="PTHR12692:SF0">
    <property type="entry name" value="GH11935P"/>
    <property type="match status" value="1"/>
</dbReference>
<dbReference type="AlphaFoldDB" id="A0A1U7LI57"/>
<organism evidence="10 11">
    <name type="scientific">Neolecta irregularis (strain DAH-3)</name>
    <dbReference type="NCBI Taxonomy" id="1198029"/>
    <lineage>
        <taxon>Eukaryota</taxon>
        <taxon>Fungi</taxon>
        <taxon>Dikarya</taxon>
        <taxon>Ascomycota</taxon>
        <taxon>Taphrinomycotina</taxon>
        <taxon>Neolectales</taxon>
        <taxon>Neolectaceae</taxon>
        <taxon>Neolecta</taxon>
    </lineage>
</organism>
<evidence type="ECO:0000256" key="6">
    <source>
        <dbReference type="ARBA" id="ARBA00022824"/>
    </source>
</evidence>
<evidence type="ECO:0000256" key="5">
    <source>
        <dbReference type="ARBA" id="ARBA00022729"/>
    </source>
</evidence>
<keyword evidence="5" id="KW-0732">Signal</keyword>
<name>A0A1U7LI57_NEOID</name>
<sequence length="336" mass="37775">MIPCIQQADNFFVNVTTRTPICQFPAWNNMHLLAVAILPILAFAKSLPELAKSTRSGVITLSDSNYHKIAAFPRNHTAIVVLTALGSQFNCDICRLFDPEYKILARSWQKSHGGQPNNVYFSQLDLNDGKQTFRSLGVQHAPNLWIYTPREADPIKYVFQPQPNAEIVAKFISSVIGDSVPIIRPFNYNKLFAAILFIIATGSVIKLLWNPFMNLVGNRNFWAILSLFSIILFISGQMFNQIRGTPYLVSNGKGGVDYVADGFANQLGLESQMVCVIYILLGLAVAKLTFDVPKKRTEKEQNLLVFLWLGVIWVVNSALLDLFHLKNTGYPFRLLF</sequence>
<dbReference type="Gene3D" id="3.40.30.10">
    <property type="entry name" value="Glutaredoxin"/>
    <property type="match status" value="1"/>
</dbReference>
<dbReference type="Pfam" id="PF04756">
    <property type="entry name" value="OST3_OST6"/>
    <property type="match status" value="1"/>
</dbReference>
<evidence type="ECO:0000256" key="2">
    <source>
        <dbReference type="ARBA" id="ARBA00004477"/>
    </source>
</evidence>
<evidence type="ECO:0000256" key="3">
    <source>
        <dbReference type="ARBA" id="ARBA00009561"/>
    </source>
</evidence>
<comment type="function">
    <text evidence="1">Subunit of the oligosaccharyl transferase (OST) complex that catalyzes the initial transfer of a defined glycan (Glc(3)Man(9)GlcNAc(2) in eukaryotes) from the lipid carrier dolichol-pyrophosphate to an asparagine residue within an Asn-X-Ser/Thr consensus motif in nascent polypeptide chains, the first step in protein N-glycosylation. N-glycosylation occurs cotranslationally and the complex associates with the Sec61 complex at the channel-forming translocon complex that mediates protein translocation across the endoplasmic reticulum (ER). All subunits are required for a maximal enzyme activity.</text>
</comment>
<dbReference type="STRING" id="1198029.A0A1U7LI57"/>